<keyword evidence="4" id="KW-0472">Membrane</keyword>
<feature type="transmembrane region" description="Helical" evidence="4">
    <location>
        <begin position="1625"/>
        <end position="1647"/>
    </location>
</feature>
<evidence type="ECO:0000256" key="4">
    <source>
        <dbReference type="SAM" id="Phobius"/>
    </source>
</evidence>
<dbReference type="Gene3D" id="2.30.29.30">
    <property type="entry name" value="Pleckstrin-homology domain (PH domain)/Phosphotyrosine-binding domain (PTB)"/>
    <property type="match status" value="1"/>
</dbReference>
<dbReference type="InterPro" id="IPR044861">
    <property type="entry name" value="IPNS-like_FE2OG_OXY"/>
</dbReference>
<dbReference type="PANTHER" id="PTHR23318:SF0">
    <property type="entry name" value="SERINE_THREONINE-PROTEIN PHOSPHATASE 4 REGULATORY SUBUNIT 3"/>
    <property type="match status" value="1"/>
</dbReference>
<feature type="compositionally biased region" description="Polar residues" evidence="3">
    <location>
        <begin position="1158"/>
        <end position="1173"/>
    </location>
</feature>
<comment type="caution">
    <text evidence="6">The sequence shown here is derived from an EMBL/GenBank/DDBJ whole genome shotgun (WGS) entry which is preliminary data.</text>
</comment>
<evidence type="ECO:0000256" key="2">
    <source>
        <dbReference type="ARBA" id="ARBA00023242"/>
    </source>
</evidence>
<proteinExistence type="predicted"/>
<dbReference type="InterPro" id="IPR051137">
    <property type="entry name" value="PP4R3-like"/>
</dbReference>
<dbReference type="InterPro" id="IPR016024">
    <property type="entry name" value="ARM-type_fold"/>
</dbReference>
<dbReference type="InterPro" id="IPR005123">
    <property type="entry name" value="Oxoglu/Fe-dep_dioxygenase_dom"/>
</dbReference>
<name>A0A8H7HE23_9AGAM</name>
<dbReference type="GO" id="GO:0006974">
    <property type="term" value="P:DNA damage response"/>
    <property type="evidence" value="ECO:0007669"/>
    <property type="project" value="TreeGrafter"/>
</dbReference>
<feature type="region of interest" description="Disordered" evidence="3">
    <location>
        <begin position="345"/>
        <end position="379"/>
    </location>
</feature>
<feature type="region of interest" description="Disordered" evidence="3">
    <location>
        <begin position="403"/>
        <end position="423"/>
    </location>
</feature>
<dbReference type="Proteomes" id="UP000650582">
    <property type="component" value="Unassembled WGS sequence"/>
</dbReference>
<feature type="compositionally biased region" description="Low complexity" evidence="3">
    <location>
        <begin position="1438"/>
        <end position="1464"/>
    </location>
</feature>
<gene>
    <name evidence="6" type="ORF">RHS04_03444</name>
</gene>
<evidence type="ECO:0000313" key="7">
    <source>
        <dbReference type="Proteomes" id="UP000650582"/>
    </source>
</evidence>
<dbReference type="GO" id="GO:0072542">
    <property type="term" value="F:protein phosphatase activator activity"/>
    <property type="evidence" value="ECO:0007669"/>
    <property type="project" value="TreeGrafter"/>
</dbReference>
<feature type="compositionally biased region" description="Gly residues" evidence="3">
    <location>
        <begin position="1225"/>
        <end position="1234"/>
    </location>
</feature>
<feature type="compositionally biased region" description="Polar residues" evidence="3">
    <location>
        <begin position="1336"/>
        <end position="1348"/>
    </location>
</feature>
<dbReference type="SUPFAM" id="SSF51197">
    <property type="entry name" value="Clavaminate synthase-like"/>
    <property type="match status" value="1"/>
</dbReference>
<feature type="compositionally biased region" description="Acidic residues" evidence="3">
    <location>
        <begin position="1182"/>
        <end position="1193"/>
    </location>
</feature>
<dbReference type="SUPFAM" id="SSF48371">
    <property type="entry name" value="ARM repeat"/>
    <property type="match status" value="1"/>
</dbReference>
<evidence type="ECO:0000256" key="3">
    <source>
        <dbReference type="SAM" id="MobiDB-lite"/>
    </source>
</evidence>
<dbReference type="InterPro" id="IPR026992">
    <property type="entry name" value="DIOX_N"/>
</dbReference>
<keyword evidence="2" id="KW-0539">Nucleus</keyword>
<dbReference type="Pfam" id="PF22972">
    <property type="entry name" value="EVH1_PP4R3"/>
    <property type="match status" value="1"/>
</dbReference>
<organism evidence="6 7">
    <name type="scientific">Rhizoctonia solani</name>
    <dbReference type="NCBI Taxonomy" id="456999"/>
    <lineage>
        <taxon>Eukaryota</taxon>
        <taxon>Fungi</taxon>
        <taxon>Dikarya</taxon>
        <taxon>Basidiomycota</taxon>
        <taxon>Agaricomycotina</taxon>
        <taxon>Agaricomycetes</taxon>
        <taxon>Cantharellales</taxon>
        <taxon>Ceratobasidiaceae</taxon>
        <taxon>Rhizoctonia</taxon>
    </lineage>
</organism>
<dbReference type="EMBL" id="JACYCC010000036">
    <property type="protein sequence ID" value="KAF8681444.1"/>
    <property type="molecule type" value="Genomic_DNA"/>
</dbReference>
<feature type="region of interest" description="Disordered" evidence="3">
    <location>
        <begin position="1153"/>
        <end position="1193"/>
    </location>
</feature>
<comment type="subcellular location">
    <subcellularLocation>
        <location evidence="1">Nucleus</location>
    </subcellularLocation>
</comment>
<protein>
    <recommendedName>
        <fullName evidence="5">Fe2OG dioxygenase domain-containing protein</fullName>
    </recommendedName>
</protein>
<dbReference type="InterPro" id="IPR055236">
    <property type="entry name" value="EVH1_PP4R3"/>
</dbReference>
<feature type="region of interest" description="Disordered" evidence="3">
    <location>
        <begin position="1438"/>
        <end position="1465"/>
    </location>
</feature>
<dbReference type="Pfam" id="PF04802">
    <property type="entry name" value="PP4R3"/>
    <property type="match status" value="1"/>
</dbReference>
<keyword evidence="4" id="KW-1133">Transmembrane helix</keyword>
<feature type="transmembrane region" description="Helical" evidence="4">
    <location>
        <begin position="1668"/>
        <end position="1693"/>
    </location>
</feature>
<feature type="compositionally biased region" description="Polar residues" evidence="3">
    <location>
        <begin position="1271"/>
        <end position="1288"/>
    </location>
</feature>
<dbReference type="InterPro" id="IPR011993">
    <property type="entry name" value="PH-like_dom_sf"/>
</dbReference>
<dbReference type="GO" id="GO:0005654">
    <property type="term" value="C:nucleoplasm"/>
    <property type="evidence" value="ECO:0007669"/>
    <property type="project" value="TreeGrafter"/>
</dbReference>
<sequence>MASVDIPSIDFSKLPDSKDVSVAMSNLGFLFIKNADVPNQELVHDMFAISQGFFEGESLEEKEKVSVTVQNRGWIGNRQEALDTKVHPTGDLKEAFNLSKFTTKGQPMQPLPPTLDKHLPDDYFTSRHAYNSQHSSILRLLYYPPSNLSEDQVQGQIRAGAHSDYGSLTLLFQKSLGGLQVQLPNGEWLDAPVVDDAVLVNIGDLFDFWSGGRYPSTVHRVALPTGREASQGRYSIAYFLHPTDDVLLSRIPIKDDDKEEQHARNSVYERFGVDADEKMSAREWLDRRLAPTEPAGENYISRGCVVVSGVFLQNRGEKACVTIQSRFEIDDNWAEPAIASRKKEILAHSDSQAGPSSSSSSSATGRDGPGPDPTLHMDSYSLDELPELIEQQPTIQAEIRTTVSPSELHSLSPHPIPLDTDGRPMHSPDTLDDGLGMAVDAHMGEGEDDWAPAEEWATAEMRRVKVYELKGACWNDRGTGMCSADYDDTTEKAVILVKSEFTDVELLRCEIQAQDVYQRQQGEQGDLGQTLIVWTEPNGTDFALSFQDLDGCGEIWDFIQEVQRHLRGKQDPTSSSPPSTPKVSLERRFAQSFMQAGQIPPPEFNNIGDIDRAIKFLSKNPALKEKICETLVYQVTSFVDDKKLSLILMLNEHPMYEHMLSDEIFPGVLGMLEYDPEFPDHKASYRHFLSYVAHYREAVPIRDSVVRKKIHQTYRLLFLKDVVLARMLDDPTFNILNSFIIFNQMDIVTHFQHEETILPRMFSAFPRLFTKDGKSSLETHEDPTNIPSDFQPQLNGAGNSSPVIGPMPSPDYPAISSDQDTRRKDIIRMTHQLCSTAKNVQVTTRFALYRLLVDRGVLYAIQWAFSVHNPNPDMVSVQHLCGDILLSVMEYDPHGVRQNILQHSEAGVRTLLEQMIATMGSTKDLALRSQISDALRVLLEVQGAGGDMSVGERSGVSAAAKAAMGRREDPATERFLQYFYEQCIISLYKPLVPRVSGAALNAPKEHMAQFLFLCDLLSNFVVQHGHRCQFYICASNIALKLASLLSSREKHVRLAALRVFRACFRTPNQFVTRHLIKQDVVLPIIELTARESRRDNMLSSTCQEFFEYIRRENLRLVIDYMIDKHEARVRELAKHPMVGMRFAGIILRWEQNHEEPPSTESVANSTNGNSTRRWGSGRHMDSEEEDYFNGADDETTEVPLKWAPVQVPPVNQLKRKRARVALGAGARGRAGSDGSGSTAVFQPIKPPSAGLLGLSGYEDEGEGEEEDEDMSTNADGTLGFQNVLSPSPMSVDAVSSPKDSSSSSGSPGSLERERKLTRSAAFIADSPTAARLADMQSDSVGNSDQMDTFPTLLEGGPPPLAQLRAEKRRREEEEDELLALYSNGKRAEGSKASANGPGAGQGPDVEEDTFPLAGKAGAPEGGTKKIKLSLGKGAAAVAAGSPAPSMSPTPTSSSTPPSTDSGGARHQVWTVLSSSRSDVVRDMTITFLELHPMTDRAARNARRMPSSQVRLDEHSSALASLCAPSDTTKPQRACKINNRAIGRYFERKADAGTEAVGSRVTGTGSKLHKLGVRISTRAIASHISFALHFPPLVSPASLCQSQINLDMLRSSLPCCFASSKRTATLVLAGLGAVGNAYAAIHLVALWWRMRKETESEWEGSADIWTLDIARVLGALVCTYMTIASVACAAGFYGTLKRLPAHVRVFRDYSIADLVFVTLSTLMFAFACVQPTLRGIVCEELSRQPELMRNLIDAGLTIENCDIYFERGVVGIVGVMSVLLICRMQFTLLVTDYYSQLLRAGPGADYEEFSGGEESTGHRIYLLPSQGIQSKDQPLVYAPLPRLSLAEARQMHAREAYVSRPSRHSHSNSLPHSSSRSHGHSHRRAESLSASRHPNGSIALPIRPGEGLIPERKQSRKQSA</sequence>
<feature type="compositionally biased region" description="Low complexity" evidence="3">
    <location>
        <begin position="404"/>
        <end position="413"/>
    </location>
</feature>
<dbReference type="GO" id="GO:0030289">
    <property type="term" value="C:protein phosphatase 4 complex"/>
    <property type="evidence" value="ECO:0007669"/>
    <property type="project" value="TreeGrafter"/>
</dbReference>
<dbReference type="Pfam" id="PF14226">
    <property type="entry name" value="DIOX_N"/>
    <property type="match status" value="1"/>
</dbReference>
<accession>A0A8H7HE23</accession>
<evidence type="ECO:0000259" key="5">
    <source>
        <dbReference type="PROSITE" id="PS51471"/>
    </source>
</evidence>
<feature type="transmembrane region" description="Helical" evidence="4">
    <location>
        <begin position="1713"/>
        <end position="1732"/>
    </location>
</feature>
<feature type="compositionally biased region" description="Low complexity" evidence="3">
    <location>
        <begin position="1290"/>
        <end position="1309"/>
    </location>
</feature>
<dbReference type="PANTHER" id="PTHR23318">
    <property type="entry name" value="ATP SYNTHASE GAMMA-RELATED"/>
    <property type="match status" value="1"/>
</dbReference>
<dbReference type="Pfam" id="PF03171">
    <property type="entry name" value="2OG-FeII_Oxy"/>
    <property type="match status" value="1"/>
</dbReference>
<evidence type="ECO:0000313" key="6">
    <source>
        <dbReference type="EMBL" id="KAF8681444.1"/>
    </source>
</evidence>
<dbReference type="Gene3D" id="2.60.120.330">
    <property type="entry name" value="B-lactam Antibiotic, Isopenicillin N Synthase, Chain"/>
    <property type="match status" value="2"/>
</dbReference>
<evidence type="ECO:0000256" key="1">
    <source>
        <dbReference type="ARBA" id="ARBA00004123"/>
    </source>
</evidence>
<reference evidence="6" key="1">
    <citation type="submission" date="2020-09" db="EMBL/GenBank/DDBJ databases">
        <title>Comparative genome analyses of four rice-infecting Rhizoctonia solani isolates reveal extensive enrichment of homogalacturonan modification genes.</title>
        <authorList>
            <person name="Lee D.-Y."/>
            <person name="Jeon J."/>
            <person name="Kim K.-T."/>
            <person name="Cheong K."/>
            <person name="Song H."/>
            <person name="Choi G."/>
            <person name="Ko J."/>
            <person name="Opiyo S.O."/>
            <person name="Zuo S."/>
            <person name="Madhav S."/>
            <person name="Lee Y.-H."/>
            <person name="Wang G.-L."/>
        </authorList>
    </citation>
    <scope>NUCLEOTIDE SEQUENCE</scope>
    <source>
        <strain evidence="6">AG1-IA YN-7</strain>
    </source>
</reference>
<dbReference type="PROSITE" id="PS51471">
    <property type="entry name" value="FE2OG_OXY"/>
    <property type="match status" value="1"/>
</dbReference>
<feature type="region of interest" description="Disordered" evidence="3">
    <location>
        <begin position="1853"/>
        <end position="1919"/>
    </location>
</feature>
<feature type="compositionally biased region" description="Acidic residues" evidence="3">
    <location>
        <begin position="1257"/>
        <end position="1270"/>
    </location>
</feature>
<feature type="domain" description="Fe2OG dioxygenase" evidence="5">
    <location>
        <begin position="133"/>
        <end position="242"/>
    </location>
</feature>
<keyword evidence="4" id="KW-0812">Transmembrane</keyword>
<dbReference type="InterPro" id="IPR006887">
    <property type="entry name" value="P4R3-like_central_dom"/>
</dbReference>
<dbReference type="InterPro" id="IPR027443">
    <property type="entry name" value="IPNS-like_sf"/>
</dbReference>
<feature type="region of interest" description="Disordered" evidence="3">
    <location>
        <begin position="1224"/>
        <end position="1424"/>
    </location>
</feature>